<evidence type="ECO:0000256" key="8">
    <source>
        <dbReference type="ARBA" id="ARBA00022840"/>
    </source>
</evidence>
<dbReference type="PANTHER" id="PTHR12039:SF0">
    <property type="entry name" value="NICOTINAMIDE-NUCLEOTIDE ADENYLYLTRANSFERASE"/>
    <property type="match status" value="1"/>
</dbReference>
<dbReference type="GO" id="GO:0005759">
    <property type="term" value="C:mitochondrial matrix"/>
    <property type="evidence" value="ECO:0007669"/>
    <property type="project" value="UniProtKB-ARBA"/>
</dbReference>
<dbReference type="Gene3D" id="3.40.50.620">
    <property type="entry name" value="HUPs"/>
    <property type="match status" value="1"/>
</dbReference>
<organism evidence="16">
    <name type="scientific">Enterobius vermicularis</name>
    <name type="common">Human pinworm</name>
    <dbReference type="NCBI Taxonomy" id="51028"/>
    <lineage>
        <taxon>Eukaryota</taxon>
        <taxon>Metazoa</taxon>
        <taxon>Ecdysozoa</taxon>
        <taxon>Nematoda</taxon>
        <taxon>Chromadorea</taxon>
        <taxon>Rhabditida</taxon>
        <taxon>Spirurina</taxon>
        <taxon>Oxyuridomorpha</taxon>
        <taxon>Oxyuroidea</taxon>
        <taxon>Oxyuridae</taxon>
        <taxon>Enterobius</taxon>
    </lineage>
</organism>
<evidence type="ECO:0000256" key="10">
    <source>
        <dbReference type="ARBA" id="ARBA00023128"/>
    </source>
</evidence>
<evidence type="ECO:0000256" key="3">
    <source>
        <dbReference type="ARBA" id="ARBA00011881"/>
    </source>
</evidence>
<comment type="similarity">
    <text evidence="12">Belongs to the eukaryotic NMN adenylyltransferase family.</text>
</comment>
<keyword evidence="8 12" id="KW-0067">ATP-binding</keyword>
<dbReference type="GO" id="GO:0005524">
    <property type="term" value="F:ATP binding"/>
    <property type="evidence" value="ECO:0007669"/>
    <property type="project" value="UniProtKB-KW"/>
</dbReference>
<feature type="domain" description="Cytidyltransferase-like" evidence="13">
    <location>
        <begin position="26"/>
        <end position="213"/>
    </location>
</feature>
<keyword evidence="10" id="KW-0496">Mitochondrion</keyword>
<keyword evidence="9 12" id="KW-0520">NAD</keyword>
<dbReference type="Pfam" id="PF01467">
    <property type="entry name" value="CTP_transf_like"/>
    <property type="match status" value="1"/>
</dbReference>
<name>A0A0N4VFU2_ENTVE</name>
<keyword evidence="6 12" id="KW-0548">Nucleotidyltransferase</keyword>
<dbReference type="OrthoDB" id="422187at2759"/>
<evidence type="ECO:0000313" key="15">
    <source>
        <dbReference type="Proteomes" id="UP000274131"/>
    </source>
</evidence>
<evidence type="ECO:0000256" key="9">
    <source>
        <dbReference type="ARBA" id="ARBA00023027"/>
    </source>
</evidence>
<comment type="catalytic activity">
    <reaction evidence="12">
        <text>nicotinate beta-D-ribonucleotide + ATP + H(+) = deamido-NAD(+) + diphosphate</text>
        <dbReference type="Rhea" id="RHEA:22860"/>
        <dbReference type="ChEBI" id="CHEBI:15378"/>
        <dbReference type="ChEBI" id="CHEBI:30616"/>
        <dbReference type="ChEBI" id="CHEBI:33019"/>
        <dbReference type="ChEBI" id="CHEBI:57502"/>
        <dbReference type="ChEBI" id="CHEBI:58437"/>
        <dbReference type="EC" id="2.7.7.18"/>
    </reaction>
</comment>
<accession>A0A0N4VFU2</accession>
<comment type="catalytic activity">
    <reaction evidence="12">
        <text>beta-nicotinamide D-ribonucleotide + ATP + H(+) = diphosphate + NAD(+)</text>
        <dbReference type="Rhea" id="RHEA:21360"/>
        <dbReference type="ChEBI" id="CHEBI:14649"/>
        <dbReference type="ChEBI" id="CHEBI:15378"/>
        <dbReference type="ChEBI" id="CHEBI:30616"/>
        <dbReference type="ChEBI" id="CHEBI:33019"/>
        <dbReference type="ChEBI" id="CHEBI:57540"/>
        <dbReference type="EC" id="2.7.7.1"/>
    </reaction>
</comment>
<dbReference type="EMBL" id="UXUI01009764">
    <property type="protein sequence ID" value="VDD94280.1"/>
    <property type="molecule type" value="Genomic_DNA"/>
</dbReference>
<comment type="function">
    <text evidence="11">Catalyzes the formation of NAD(+) from nicotinamide mononucleotide (NMN) and ATP. Can also use the deamidated form; nicotinic acid mononucleotide (NaMN) as substrate with the same efficiency. Can use triazofurin monophosphate (TrMP) as substrate. Can also use GTP and ITP as nucleotide donors. Also catalyzes the reverse reaction, i.e. the pyrophosphorolytic cleavage of NAD(+). For the pyrophosphorolytic activity, can use NAD(+), NADH, NaAD, nicotinic acid adenine dinucleotide phosphate (NHD), nicotinamide guanine dinucleotide (NGD) as substrates. Fails to cleave phosphorylated dinucleotides NADP(+), NADPH and NaADP(+). Protects against axonal degeneration following injury. May be involved in the maintenance of axonal integrity. Also functions as a stress-response chaperone protein that prevents toxic aggregation of proteins; this function may be independent of its NAD(+) synthesis activity.</text>
</comment>
<dbReference type="Proteomes" id="UP000274131">
    <property type="component" value="Unassembled WGS sequence"/>
</dbReference>
<evidence type="ECO:0000256" key="6">
    <source>
        <dbReference type="ARBA" id="ARBA00022695"/>
    </source>
</evidence>
<dbReference type="GO" id="GO:0000309">
    <property type="term" value="F:nicotinamide-nucleotide adenylyltransferase activity"/>
    <property type="evidence" value="ECO:0007669"/>
    <property type="project" value="UniProtKB-EC"/>
</dbReference>
<dbReference type="EC" id="2.7.7.1" evidence="12"/>
<evidence type="ECO:0000256" key="12">
    <source>
        <dbReference type="RuleBase" id="RU362021"/>
    </source>
</evidence>
<dbReference type="PANTHER" id="PTHR12039">
    <property type="entry name" value="NICOTINAMIDE MONONUCLEOTIDE ADENYLYLTRANSFERASE"/>
    <property type="match status" value="1"/>
</dbReference>
<keyword evidence="5 12" id="KW-0808">Transferase</keyword>
<evidence type="ECO:0000256" key="1">
    <source>
        <dbReference type="ARBA" id="ARBA00001946"/>
    </source>
</evidence>
<dbReference type="STRING" id="51028.A0A0N4VFU2"/>
<reference evidence="14 15" key="2">
    <citation type="submission" date="2018-10" db="EMBL/GenBank/DDBJ databases">
        <authorList>
            <consortium name="Pathogen Informatics"/>
        </authorList>
    </citation>
    <scope>NUCLEOTIDE SEQUENCE [LARGE SCALE GENOMIC DNA]</scope>
</reference>
<evidence type="ECO:0000256" key="11">
    <source>
        <dbReference type="ARBA" id="ARBA00093425"/>
    </source>
</evidence>
<evidence type="ECO:0000313" key="16">
    <source>
        <dbReference type="WBParaSite" id="EVEC_0000962101-mRNA-1"/>
    </source>
</evidence>
<dbReference type="UniPathway" id="UPA00253">
    <property type="reaction ID" value="UER00600"/>
</dbReference>
<dbReference type="InterPro" id="IPR051182">
    <property type="entry name" value="Euk_NMN_adenylyltrnsfrase"/>
</dbReference>
<gene>
    <name evidence="14" type="ORF">EVEC_LOCUS9031</name>
</gene>
<dbReference type="WBParaSite" id="EVEC_0000962101-mRNA-1">
    <property type="protein sequence ID" value="EVEC_0000962101-mRNA-1"/>
    <property type="gene ID" value="EVEC_0000962101"/>
</dbReference>
<keyword evidence="15" id="KW-1185">Reference proteome</keyword>
<keyword evidence="7 12" id="KW-0547">Nucleotide-binding</keyword>
<proteinExistence type="inferred from homology"/>
<sequence>MFLSDIFTFNCNERMGSLRGARVALIACGSFNPPTYMHLRMFECARDVLEKKYGCDVVEGIISPVSDHFPKPGLLPSKHRLRMVELATRNSNWIHVDDWECAQGTWTRTIAVLKHFKMMLSRRDSGNTHLMLLCGGDVVDSFTKFTPSGTHLWEPADVSEIIRDFGLVVIYRRNSQPQATFRKLSLAKQLLDNVYVVNDDVLPNDISSTRLRAAIKSGHSIKYCTDDAVIEYIASNGLYRGADDEKVVDSNEREKLISEPSVR</sequence>
<protein>
    <recommendedName>
        <fullName evidence="12">Nicotinamide-nucleotide adenylyltransferase</fullName>
        <ecNumber evidence="12">2.7.7.1</ecNumber>
        <ecNumber evidence="12">2.7.7.18</ecNumber>
    </recommendedName>
</protein>
<dbReference type="SUPFAM" id="SSF52374">
    <property type="entry name" value="Nucleotidylyl transferase"/>
    <property type="match status" value="1"/>
</dbReference>
<dbReference type="InterPro" id="IPR005248">
    <property type="entry name" value="NadD/NMNAT"/>
</dbReference>
<dbReference type="InterPro" id="IPR014729">
    <property type="entry name" value="Rossmann-like_a/b/a_fold"/>
</dbReference>
<comment type="subcellular location">
    <subcellularLocation>
        <location evidence="2">Mitochondrion</location>
    </subcellularLocation>
</comment>
<comment type="pathway">
    <text evidence="12">Cofactor biosynthesis; NAD(+) biosynthesis; NAD(+) from nicotinamide D-ribonucleotide: step 1/1.</text>
</comment>
<comment type="cofactor">
    <cofactor evidence="1">
        <name>Mg(2+)</name>
        <dbReference type="ChEBI" id="CHEBI:18420"/>
    </cofactor>
</comment>
<dbReference type="FunFam" id="3.40.50.620:FF:000221">
    <property type="entry name" value="Nicotinamide/nicotinic acid mononucleotide adenylyltransferase 3"/>
    <property type="match status" value="1"/>
</dbReference>
<comment type="subunit">
    <text evidence="3">Homotetramer.</text>
</comment>
<dbReference type="InterPro" id="IPR004821">
    <property type="entry name" value="Cyt_trans-like"/>
</dbReference>
<dbReference type="NCBIfam" id="TIGR00482">
    <property type="entry name" value="nicotinate (nicotinamide) nucleotide adenylyltransferase"/>
    <property type="match status" value="1"/>
</dbReference>
<evidence type="ECO:0000256" key="4">
    <source>
        <dbReference type="ARBA" id="ARBA00022642"/>
    </source>
</evidence>
<evidence type="ECO:0000313" key="14">
    <source>
        <dbReference type="EMBL" id="VDD94280.1"/>
    </source>
</evidence>
<dbReference type="GO" id="GO:0004515">
    <property type="term" value="F:nicotinate-nucleotide adenylyltransferase activity"/>
    <property type="evidence" value="ECO:0007669"/>
    <property type="project" value="UniProtKB-EC"/>
</dbReference>
<dbReference type="GO" id="GO:0009435">
    <property type="term" value="P:NAD+ biosynthetic process"/>
    <property type="evidence" value="ECO:0007669"/>
    <property type="project" value="UniProtKB-UniPathway"/>
</dbReference>
<dbReference type="EC" id="2.7.7.18" evidence="12"/>
<reference evidence="16" key="1">
    <citation type="submission" date="2017-02" db="UniProtKB">
        <authorList>
            <consortium name="WormBaseParasite"/>
        </authorList>
    </citation>
    <scope>IDENTIFICATION</scope>
</reference>
<keyword evidence="4 12" id="KW-0662">Pyridine nucleotide biosynthesis</keyword>
<evidence type="ECO:0000256" key="5">
    <source>
        <dbReference type="ARBA" id="ARBA00022679"/>
    </source>
</evidence>
<dbReference type="AlphaFoldDB" id="A0A0N4VFU2"/>
<evidence type="ECO:0000256" key="2">
    <source>
        <dbReference type="ARBA" id="ARBA00004173"/>
    </source>
</evidence>
<evidence type="ECO:0000259" key="13">
    <source>
        <dbReference type="Pfam" id="PF01467"/>
    </source>
</evidence>
<evidence type="ECO:0000256" key="7">
    <source>
        <dbReference type="ARBA" id="ARBA00022741"/>
    </source>
</evidence>